<dbReference type="SUPFAM" id="SSF46785">
    <property type="entry name" value="Winged helix' DNA-binding domain"/>
    <property type="match status" value="1"/>
</dbReference>
<feature type="domain" description="HTH arsR-type" evidence="1">
    <location>
        <begin position="1"/>
        <end position="89"/>
    </location>
</feature>
<comment type="caution">
    <text evidence="2">The sequence shown here is derived from an EMBL/GenBank/DDBJ whole genome shotgun (WGS) entry which is preliminary data.</text>
</comment>
<dbReference type="Proteomes" id="UP000316406">
    <property type="component" value="Unassembled WGS sequence"/>
</dbReference>
<dbReference type="InterPro" id="IPR011991">
    <property type="entry name" value="ArsR-like_HTH"/>
</dbReference>
<dbReference type="PROSITE" id="PS50987">
    <property type="entry name" value="HTH_ARSR_2"/>
    <property type="match status" value="1"/>
</dbReference>
<evidence type="ECO:0000313" key="3">
    <source>
        <dbReference type="Proteomes" id="UP000316406"/>
    </source>
</evidence>
<dbReference type="GO" id="GO:0003700">
    <property type="term" value="F:DNA-binding transcription factor activity"/>
    <property type="evidence" value="ECO:0007669"/>
    <property type="project" value="InterPro"/>
</dbReference>
<dbReference type="CDD" id="cd00090">
    <property type="entry name" value="HTH_ARSR"/>
    <property type="match status" value="1"/>
</dbReference>
<dbReference type="PANTHER" id="PTHR38600">
    <property type="entry name" value="TRANSCRIPTIONAL REGULATORY PROTEIN"/>
    <property type="match status" value="1"/>
</dbReference>
<dbReference type="PRINTS" id="PR00778">
    <property type="entry name" value="HTHARSR"/>
</dbReference>
<keyword evidence="3" id="KW-1185">Reference proteome</keyword>
<name>A0A556CHD0_BREAU</name>
<dbReference type="NCBIfam" id="NF033788">
    <property type="entry name" value="HTH_metalloreg"/>
    <property type="match status" value="1"/>
</dbReference>
<dbReference type="InterPro" id="IPR036388">
    <property type="entry name" value="WH-like_DNA-bd_sf"/>
</dbReference>
<dbReference type="AlphaFoldDB" id="A0A556CHD0"/>
<dbReference type="RefSeq" id="WP_143922077.1">
    <property type="nucleotide sequence ID" value="NZ_VLTK01000004.1"/>
</dbReference>
<protein>
    <submittedName>
        <fullName evidence="2">Winged helix-turn-helix transcriptional regulator</fullName>
    </submittedName>
</protein>
<accession>A0A556CHD0</accession>
<dbReference type="SMART" id="SM00418">
    <property type="entry name" value="HTH_ARSR"/>
    <property type="match status" value="1"/>
</dbReference>
<dbReference type="OrthoDB" id="9806976at2"/>
<dbReference type="InterPro" id="IPR036390">
    <property type="entry name" value="WH_DNA-bd_sf"/>
</dbReference>
<dbReference type="PANTHER" id="PTHR38600:SF2">
    <property type="entry name" value="SLL0088 PROTEIN"/>
    <property type="match status" value="1"/>
</dbReference>
<proteinExistence type="predicted"/>
<dbReference type="Pfam" id="PF12840">
    <property type="entry name" value="HTH_20"/>
    <property type="match status" value="1"/>
</dbReference>
<reference evidence="2 3" key="1">
    <citation type="submission" date="2019-07" db="EMBL/GenBank/DDBJ databases">
        <title>Draft genome sequence of Brevibacterium aurantiacum XU54 isolated from Xinjiang China.</title>
        <authorList>
            <person name="Xu X."/>
        </authorList>
    </citation>
    <scope>NUCLEOTIDE SEQUENCE [LARGE SCALE GENOMIC DNA]</scope>
    <source>
        <strain evidence="2 3">XU54</strain>
    </source>
</reference>
<gene>
    <name evidence="2" type="ORF">FO013_08300</name>
</gene>
<evidence type="ECO:0000313" key="2">
    <source>
        <dbReference type="EMBL" id="TSI16823.1"/>
    </source>
</evidence>
<dbReference type="InterPro" id="IPR001845">
    <property type="entry name" value="HTH_ArsR_DNA-bd_dom"/>
</dbReference>
<dbReference type="EMBL" id="VLTK01000004">
    <property type="protein sequence ID" value="TSI16823.1"/>
    <property type="molecule type" value="Genomic_DNA"/>
</dbReference>
<sequence>MNLDSVFGALADPTRRAMIDRLRAGDLSAGELAEPLTISRSAVSQHLKVLENAGLITRAKSAQQRIVHLNAERLSGATDWMLAAREDWRQRFDYLDQVLAGDQHSEGRTEQTDD</sequence>
<organism evidence="2 3">
    <name type="scientific">Brevibacterium aurantiacum</name>
    <dbReference type="NCBI Taxonomy" id="273384"/>
    <lineage>
        <taxon>Bacteria</taxon>
        <taxon>Bacillati</taxon>
        <taxon>Actinomycetota</taxon>
        <taxon>Actinomycetes</taxon>
        <taxon>Micrococcales</taxon>
        <taxon>Brevibacteriaceae</taxon>
        <taxon>Brevibacterium</taxon>
    </lineage>
</organism>
<dbReference type="Gene3D" id="1.10.10.10">
    <property type="entry name" value="Winged helix-like DNA-binding domain superfamily/Winged helix DNA-binding domain"/>
    <property type="match status" value="1"/>
</dbReference>
<evidence type="ECO:0000259" key="1">
    <source>
        <dbReference type="PROSITE" id="PS50987"/>
    </source>
</evidence>